<accession>A0A7J0EDA2</accession>
<reference evidence="1 2" key="1">
    <citation type="submission" date="2019-07" db="EMBL/GenBank/DDBJ databases">
        <title>De Novo Assembly of kiwifruit Actinidia rufa.</title>
        <authorList>
            <person name="Sugita-Konishi S."/>
            <person name="Sato K."/>
            <person name="Mori E."/>
            <person name="Abe Y."/>
            <person name="Kisaki G."/>
            <person name="Hamano K."/>
            <person name="Suezawa K."/>
            <person name="Otani M."/>
            <person name="Fukuda T."/>
            <person name="Manabe T."/>
            <person name="Gomi K."/>
            <person name="Tabuchi M."/>
            <person name="Akimitsu K."/>
            <person name="Kataoka I."/>
        </authorList>
    </citation>
    <scope>NUCLEOTIDE SEQUENCE [LARGE SCALE GENOMIC DNA]</scope>
    <source>
        <strain evidence="2">cv. Fuchu</strain>
    </source>
</reference>
<dbReference type="Proteomes" id="UP000585474">
    <property type="component" value="Unassembled WGS sequence"/>
</dbReference>
<name>A0A7J0EDA2_9ERIC</name>
<protein>
    <submittedName>
        <fullName evidence="1">Uncharacterized protein</fullName>
    </submittedName>
</protein>
<evidence type="ECO:0000313" key="1">
    <source>
        <dbReference type="EMBL" id="GFY84415.1"/>
    </source>
</evidence>
<dbReference type="OrthoDB" id="410307at2759"/>
<dbReference type="AlphaFoldDB" id="A0A7J0EDA2"/>
<gene>
    <name evidence="1" type="ORF">Acr_03g0011890</name>
</gene>
<proteinExistence type="predicted"/>
<dbReference type="EMBL" id="BJWL01000003">
    <property type="protein sequence ID" value="GFY84415.1"/>
    <property type="molecule type" value="Genomic_DNA"/>
</dbReference>
<comment type="caution">
    <text evidence="1">The sequence shown here is derived from an EMBL/GenBank/DDBJ whole genome shotgun (WGS) entry which is preliminary data.</text>
</comment>
<organism evidence="1 2">
    <name type="scientific">Actinidia rufa</name>
    <dbReference type="NCBI Taxonomy" id="165716"/>
    <lineage>
        <taxon>Eukaryota</taxon>
        <taxon>Viridiplantae</taxon>
        <taxon>Streptophyta</taxon>
        <taxon>Embryophyta</taxon>
        <taxon>Tracheophyta</taxon>
        <taxon>Spermatophyta</taxon>
        <taxon>Magnoliopsida</taxon>
        <taxon>eudicotyledons</taxon>
        <taxon>Gunneridae</taxon>
        <taxon>Pentapetalae</taxon>
        <taxon>asterids</taxon>
        <taxon>Ericales</taxon>
        <taxon>Actinidiaceae</taxon>
        <taxon>Actinidia</taxon>
    </lineage>
</organism>
<sequence length="118" mass="13147">MISKMLSSTNPAYYEFSEQELARIDPSHYPDLFDKTIYESDEFRMDAVGKVSYGGNRVIPSSATPLVPVDPTTRVNGTLDFLASLSGLTIKERAQWEMGFSAGACQSPDIDWINEMVE</sequence>
<evidence type="ECO:0000313" key="2">
    <source>
        <dbReference type="Proteomes" id="UP000585474"/>
    </source>
</evidence>
<keyword evidence="2" id="KW-1185">Reference proteome</keyword>